<dbReference type="EMBL" id="VTXP01000038">
    <property type="protein sequence ID" value="NOJ26350.1"/>
    <property type="molecule type" value="Genomic_DNA"/>
</dbReference>
<protein>
    <submittedName>
        <fullName evidence="1">Serine protease</fullName>
    </submittedName>
</protein>
<gene>
    <name evidence="1" type="ORF">F0238_27030</name>
</gene>
<dbReference type="AlphaFoldDB" id="A0AAP7DGT8"/>
<evidence type="ECO:0000313" key="1">
    <source>
        <dbReference type="EMBL" id="NOJ26350.1"/>
    </source>
</evidence>
<dbReference type="SUPFAM" id="SSF50494">
    <property type="entry name" value="Trypsin-like serine proteases"/>
    <property type="match status" value="1"/>
</dbReference>
<keyword evidence="1" id="KW-0645">Protease</keyword>
<name>A0AAP7DGT8_9VIBR</name>
<proteinExistence type="predicted"/>
<accession>A0AAP7DGT8</accession>
<keyword evidence="1" id="KW-0378">Hydrolase</keyword>
<dbReference type="GO" id="GO:0006508">
    <property type="term" value="P:proteolysis"/>
    <property type="evidence" value="ECO:0007669"/>
    <property type="project" value="UniProtKB-KW"/>
</dbReference>
<dbReference type="Pfam" id="PF13365">
    <property type="entry name" value="Trypsin_2"/>
    <property type="match status" value="1"/>
</dbReference>
<organism evidence="1 2">
    <name type="scientific">Vibrio coralliilyticus</name>
    <dbReference type="NCBI Taxonomy" id="190893"/>
    <lineage>
        <taxon>Bacteria</taxon>
        <taxon>Pseudomonadati</taxon>
        <taxon>Pseudomonadota</taxon>
        <taxon>Gammaproteobacteria</taxon>
        <taxon>Vibrionales</taxon>
        <taxon>Vibrionaceae</taxon>
        <taxon>Vibrio</taxon>
    </lineage>
</organism>
<dbReference type="Proteomes" id="UP000576645">
    <property type="component" value="Unassembled WGS sequence"/>
</dbReference>
<reference evidence="1 2" key="1">
    <citation type="submission" date="2019-09" db="EMBL/GenBank/DDBJ databases">
        <title>Draft genome sequencing and comparative genomics of hatchery-associated Vibrios.</title>
        <authorList>
            <person name="Kehlet-Delgado H."/>
            <person name="Mueller R.S."/>
        </authorList>
    </citation>
    <scope>NUCLEOTIDE SEQUENCE [LARGE SCALE GENOMIC DNA]</scope>
    <source>
        <strain evidence="1 2">09-121-3</strain>
    </source>
</reference>
<dbReference type="GO" id="GO:0008233">
    <property type="term" value="F:peptidase activity"/>
    <property type="evidence" value="ECO:0007669"/>
    <property type="project" value="UniProtKB-KW"/>
</dbReference>
<evidence type="ECO:0000313" key="2">
    <source>
        <dbReference type="Proteomes" id="UP000576645"/>
    </source>
</evidence>
<comment type="caution">
    <text evidence="1">The sequence shown here is derived from an EMBL/GenBank/DDBJ whole genome shotgun (WGS) entry which is preliminary data.</text>
</comment>
<sequence length="249" mass="26520">MTTIAQPSVQSLIIEMRFNGQSLSSGTAFVVNGRTGPLLITNRHNVTGRHQETDQPLSKTGGIPNEIVVVHNSKRALGEWVGIVEPILDADDNPLWIEHPVLGKEADFVALPLTNLQGVELYAYDLNNTGPDMHIGPADSVSVVGFPFGIQAGGSLAVWATGFMASEPEVNFKDLPTFLIDCRSRQGQSGSAVIAYRSGGSVAMKDGNTAIFAGPVTKFLGVYSGRINSESDLGIVWKASAIKELVDSI</sequence>
<dbReference type="RefSeq" id="WP_171354357.1">
    <property type="nucleotide sequence ID" value="NZ_VTXP01000038.1"/>
</dbReference>
<dbReference type="InterPro" id="IPR009003">
    <property type="entry name" value="Peptidase_S1_PA"/>
</dbReference>